<accession>A0A444R537</accession>
<feature type="non-terminal residue" evidence="1">
    <location>
        <position position="1"/>
    </location>
</feature>
<proteinExistence type="predicted"/>
<evidence type="ECO:0000313" key="2">
    <source>
        <dbReference type="Proteomes" id="UP000288730"/>
    </source>
</evidence>
<comment type="caution">
    <text evidence="1">The sequence shown here is derived from an EMBL/GenBank/DDBJ whole genome shotgun (WGS) entry which is preliminary data.</text>
</comment>
<protein>
    <submittedName>
        <fullName evidence="1">Pilus assembly protein</fullName>
    </submittedName>
</protein>
<dbReference type="EMBL" id="SCJN01000429">
    <property type="protein sequence ID" value="RXD04286.1"/>
    <property type="molecule type" value="Genomic_DNA"/>
</dbReference>
<organism evidence="1 2">
    <name type="scientific">Escherichia coli</name>
    <dbReference type="NCBI Taxonomy" id="562"/>
    <lineage>
        <taxon>Bacteria</taxon>
        <taxon>Pseudomonadati</taxon>
        <taxon>Pseudomonadota</taxon>
        <taxon>Gammaproteobacteria</taxon>
        <taxon>Enterobacterales</taxon>
        <taxon>Enterobacteriaceae</taxon>
        <taxon>Escherichia</taxon>
    </lineage>
</organism>
<evidence type="ECO:0000313" key="1">
    <source>
        <dbReference type="EMBL" id="RXD04286.1"/>
    </source>
</evidence>
<gene>
    <name evidence="1" type="ORF">EPS76_26470</name>
</gene>
<dbReference type="Proteomes" id="UP000288730">
    <property type="component" value="Unassembled WGS sequence"/>
</dbReference>
<dbReference type="AlphaFoldDB" id="A0A444R537"/>
<sequence>ANSIATYRPKAAFSVSTIKDVAADCTEQFDVVTSFYTTDTLHDDTHLEMGNGLLMRITDQKTQEDIKFNKYKRFTTYIPGQTGAMVTRDYQAELSQKPGETLVYGPFKKDLIVKINYN</sequence>
<name>A0A444R537_ECOLX</name>
<reference evidence="1 2" key="1">
    <citation type="submission" date="2019-01" db="EMBL/GenBank/DDBJ databases">
        <title>Genomic analysis of febrile catheter-associated UTI E. coli isolates.</title>
        <authorList>
            <person name="Potter R."/>
            <person name="Zou Z."/>
            <person name="Henderson J."/>
            <person name="Dantas G."/>
        </authorList>
    </citation>
    <scope>NUCLEOTIDE SEQUENCE [LARGE SCALE GENOMIC DNA]</scope>
    <source>
        <strain evidence="1 2">29_CAASB</strain>
    </source>
</reference>